<reference evidence="2" key="1">
    <citation type="journal article" date="2012" name="Nat. Biotechnol.">
        <title>Draft genome sequence of pigeonpea (Cajanus cajan), an orphan legume crop of resource-poor farmers.</title>
        <authorList>
            <person name="Varshney R.K."/>
            <person name="Chen W."/>
            <person name="Li Y."/>
            <person name="Bharti A.K."/>
            <person name="Saxena R.K."/>
            <person name="Schlueter J.A."/>
            <person name="Donoghue M.T."/>
            <person name="Azam S."/>
            <person name="Fan G."/>
            <person name="Whaley A.M."/>
            <person name="Farmer A.D."/>
            <person name="Sheridan J."/>
            <person name="Iwata A."/>
            <person name="Tuteja R."/>
            <person name="Penmetsa R.V."/>
            <person name="Wu W."/>
            <person name="Upadhyaya H.D."/>
            <person name="Yang S.P."/>
            <person name="Shah T."/>
            <person name="Saxena K.B."/>
            <person name="Michael T."/>
            <person name="McCombie W.R."/>
            <person name="Yang B."/>
            <person name="Zhang G."/>
            <person name="Yang H."/>
            <person name="Wang J."/>
            <person name="Spillane C."/>
            <person name="Cook D.R."/>
            <person name="May G.D."/>
            <person name="Xu X."/>
            <person name="Jackson S.A."/>
        </authorList>
    </citation>
    <scope>NUCLEOTIDE SEQUENCE [LARGE SCALE GENOMIC DNA]</scope>
</reference>
<dbReference type="Pfam" id="PF03732">
    <property type="entry name" value="Retrotrans_gag"/>
    <property type="match status" value="1"/>
</dbReference>
<dbReference type="Gramene" id="C.cajan_25186.t">
    <property type="protein sequence ID" value="C.cajan_25186.t.cds1"/>
    <property type="gene ID" value="C.cajan_25186"/>
</dbReference>
<keyword evidence="3" id="KW-1185">Reference proteome</keyword>
<dbReference type="EMBL" id="KQ483441">
    <property type="protein sequence ID" value="KYP51234.1"/>
    <property type="molecule type" value="Genomic_DNA"/>
</dbReference>
<evidence type="ECO:0000313" key="2">
    <source>
        <dbReference type="EMBL" id="KYP51234.1"/>
    </source>
</evidence>
<dbReference type="AlphaFoldDB" id="A0A151S8W7"/>
<proteinExistence type="predicted"/>
<sequence>MLIGEAEHWWRSTYQMLVARGITVDWECFRTMFMEKYFSESVRHTKEAEFLRLHQGGLYQSTRRGSSTWLVFIHRLFLRPGSAESLLRV</sequence>
<gene>
    <name evidence="2" type="ORF">KK1_026918</name>
</gene>
<feature type="domain" description="Retrotransposon gag" evidence="1">
    <location>
        <begin position="2"/>
        <end position="56"/>
    </location>
</feature>
<accession>A0A151S8W7</accession>
<evidence type="ECO:0000313" key="3">
    <source>
        <dbReference type="Proteomes" id="UP000075243"/>
    </source>
</evidence>
<name>A0A151S8W7_CAJCA</name>
<organism evidence="2 3">
    <name type="scientific">Cajanus cajan</name>
    <name type="common">Pigeon pea</name>
    <name type="synonym">Cajanus indicus</name>
    <dbReference type="NCBI Taxonomy" id="3821"/>
    <lineage>
        <taxon>Eukaryota</taxon>
        <taxon>Viridiplantae</taxon>
        <taxon>Streptophyta</taxon>
        <taxon>Embryophyta</taxon>
        <taxon>Tracheophyta</taxon>
        <taxon>Spermatophyta</taxon>
        <taxon>Magnoliopsida</taxon>
        <taxon>eudicotyledons</taxon>
        <taxon>Gunneridae</taxon>
        <taxon>Pentapetalae</taxon>
        <taxon>rosids</taxon>
        <taxon>fabids</taxon>
        <taxon>Fabales</taxon>
        <taxon>Fabaceae</taxon>
        <taxon>Papilionoideae</taxon>
        <taxon>50 kb inversion clade</taxon>
        <taxon>NPAAA clade</taxon>
        <taxon>indigoferoid/millettioid clade</taxon>
        <taxon>Phaseoleae</taxon>
        <taxon>Cajanus</taxon>
    </lineage>
</organism>
<protein>
    <recommendedName>
        <fullName evidence="1">Retrotransposon gag domain-containing protein</fullName>
    </recommendedName>
</protein>
<evidence type="ECO:0000259" key="1">
    <source>
        <dbReference type="Pfam" id="PF03732"/>
    </source>
</evidence>
<dbReference type="Proteomes" id="UP000075243">
    <property type="component" value="Unassembled WGS sequence"/>
</dbReference>
<dbReference type="InterPro" id="IPR005162">
    <property type="entry name" value="Retrotrans_gag_dom"/>
</dbReference>